<evidence type="ECO:0000256" key="5">
    <source>
        <dbReference type="SAM" id="MobiDB-lite"/>
    </source>
</evidence>
<dbReference type="EMBL" id="JAZGQO010000011">
    <property type="protein sequence ID" value="KAK6172220.1"/>
    <property type="molecule type" value="Genomic_DNA"/>
</dbReference>
<feature type="region of interest" description="Disordered" evidence="5">
    <location>
        <begin position="121"/>
        <end position="240"/>
    </location>
</feature>
<keyword evidence="3" id="KW-0343">GTPase activation</keyword>
<comment type="similarity">
    <text evidence="2">Belongs to the Rab GDI family.</text>
</comment>
<evidence type="ECO:0000256" key="3">
    <source>
        <dbReference type="ARBA" id="ARBA00022468"/>
    </source>
</evidence>
<feature type="compositionally biased region" description="Polar residues" evidence="5">
    <location>
        <begin position="145"/>
        <end position="158"/>
    </location>
</feature>
<evidence type="ECO:0000256" key="1">
    <source>
        <dbReference type="ARBA" id="ARBA00004496"/>
    </source>
</evidence>
<evidence type="ECO:0008006" key="8">
    <source>
        <dbReference type="Google" id="ProtNLM"/>
    </source>
</evidence>
<dbReference type="PRINTS" id="PR00893">
    <property type="entry name" value="RABESCORT"/>
</dbReference>
<evidence type="ECO:0000256" key="4">
    <source>
        <dbReference type="ARBA" id="ARBA00022490"/>
    </source>
</evidence>
<dbReference type="Proteomes" id="UP001347796">
    <property type="component" value="Unassembled WGS sequence"/>
</dbReference>
<dbReference type="SUPFAM" id="SSF54373">
    <property type="entry name" value="FAD-linked reductases, C-terminal domain"/>
    <property type="match status" value="1"/>
</dbReference>
<sequence>MTSDLPTEFDFVVLGTGLPESILAAAVSRIGYKVLHLDRNDHYSDQWASFNLRAIERFAEKKEGKNKEEKDYGDKIEESETLVRIPTADSLVENIRVKYYIPEYQECMMLVEDMNKLLAPKEDDKNTETGNNDDTGNGIAKPDETQQTAETDGSQVGISDSHESTKSVDTPIPITDDNTRNTATTDNATTHNATTTNNATTTDNVGTNDTSETSTSHTQNSTTDGSATEETTTKSDQPLRKKKKIWTKGELQDSWRAFNIDLAPKLLYSSGKMVELLISSDVAKYCEFRTVSRVLTQHNQYIEKIPCSRADVFSSKDVSMLDKRKLMKFLEWCAGYHKNPEEYEEYKNQTFLEVLKSRKLSEKLQNIISNAIAMVTQDTSTEEGLKKTQVFLQSVGRYGNTPFLFPLYGSGELPQAFCRLCAVFGGIYCLQMTADALIINKENKCEAIITSEGQRISCKWLIMGSSYSPKQYITTDNKRQLSRCILFTDKSLLHSESQELSLLWVPPSDHNIHPITVLELPQSAMVCPKDLYIVHLTTEGSGDPEADFSPFVSQYLSTDGQTQNDEPTEKPSILWSGYFSQQVYRVNEKTCDVPSNIFILDGPSSDIHMDDPVLQAKEIFKHICPDEDFLPKPPHPDDIIYVDETEATAGEGESWVGEKEEGKDDPKNGTSQKAEQAETESEEKKETPQKTLQETTHDSDLPSDQNIVTANKQ</sequence>
<comment type="caution">
    <text evidence="6">The sequence shown here is derived from an EMBL/GenBank/DDBJ whole genome shotgun (WGS) entry which is preliminary data.</text>
</comment>
<dbReference type="GO" id="GO:0005968">
    <property type="term" value="C:Rab-protein geranylgeranyltransferase complex"/>
    <property type="evidence" value="ECO:0007669"/>
    <property type="project" value="InterPro"/>
</dbReference>
<feature type="compositionally biased region" description="Basic and acidic residues" evidence="5">
    <location>
        <begin position="656"/>
        <end position="667"/>
    </location>
</feature>
<dbReference type="SUPFAM" id="SSF51905">
    <property type="entry name" value="FAD/NAD(P)-binding domain"/>
    <property type="match status" value="1"/>
</dbReference>
<keyword evidence="4" id="KW-0963">Cytoplasm</keyword>
<dbReference type="Pfam" id="PF00996">
    <property type="entry name" value="GDI"/>
    <property type="match status" value="2"/>
</dbReference>
<feature type="compositionally biased region" description="Polar residues" evidence="5">
    <location>
        <begin position="702"/>
        <end position="713"/>
    </location>
</feature>
<comment type="subcellular location">
    <subcellularLocation>
        <location evidence="1">Cytoplasm</location>
    </subcellularLocation>
</comment>
<dbReference type="GO" id="GO:0005634">
    <property type="term" value="C:nucleus"/>
    <property type="evidence" value="ECO:0007669"/>
    <property type="project" value="TreeGrafter"/>
</dbReference>
<dbReference type="AlphaFoldDB" id="A0AAN8JBX5"/>
<dbReference type="GO" id="GO:0016192">
    <property type="term" value="P:vesicle-mediated transport"/>
    <property type="evidence" value="ECO:0007669"/>
    <property type="project" value="TreeGrafter"/>
</dbReference>
<feature type="compositionally biased region" description="Low complexity" evidence="5">
    <location>
        <begin position="128"/>
        <end position="138"/>
    </location>
</feature>
<dbReference type="Gene3D" id="3.50.50.60">
    <property type="entry name" value="FAD/NAD(P)-binding domain"/>
    <property type="match status" value="2"/>
</dbReference>
<dbReference type="InterPro" id="IPR018203">
    <property type="entry name" value="GDP_dissociation_inhibitor"/>
</dbReference>
<gene>
    <name evidence="6" type="ORF">SNE40_015931</name>
</gene>
<dbReference type="GO" id="GO:0006886">
    <property type="term" value="P:intracellular protein transport"/>
    <property type="evidence" value="ECO:0007669"/>
    <property type="project" value="InterPro"/>
</dbReference>
<dbReference type="GO" id="GO:0005829">
    <property type="term" value="C:cytosol"/>
    <property type="evidence" value="ECO:0007669"/>
    <property type="project" value="TreeGrafter"/>
</dbReference>
<keyword evidence="7" id="KW-1185">Reference proteome</keyword>
<evidence type="ECO:0000256" key="2">
    <source>
        <dbReference type="ARBA" id="ARBA00005593"/>
    </source>
</evidence>
<dbReference type="GO" id="GO:0005092">
    <property type="term" value="F:GDP-dissociation inhibitor activity"/>
    <property type="evidence" value="ECO:0007669"/>
    <property type="project" value="InterPro"/>
</dbReference>
<organism evidence="6 7">
    <name type="scientific">Patella caerulea</name>
    <name type="common">Rayed Mediterranean limpet</name>
    <dbReference type="NCBI Taxonomy" id="87958"/>
    <lineage>
        <taxon>Eukaryota</taxon>
        <taxon>Metazoa</taxon>
        <taxon>Spiralia</taxon>
        <taxon>Lophotrochozoa</taxon>
        <taxon>Mollusca</taxon>
        <taxon>Gastropoda</taxon>
        <taxon>Patellogastropoda</taxon>
        <taxon>Patelloidea</taxon>
        <taxon>Patellidae</taxon>
        <taxon>Patella</taxon>
    </lineage>
</organism>
<feature type="compositionally biased region" description="Low complexity" evidence="5">
    <location>
        <begin position="180"/>
        <end position="210"/>
    </location>
</feature>
<protein>
    <recommendedName>
        <fullName evidence="8">Rab proteins geranylgeranyltransferase component A</fullName>
    </recommendedName>
</protein>
<dbReference type="InterPro" id="IPR036188">
    <property type="entry name" value="FAD/NAD-bd_sf"/>
</dbReference>
<feature type="compositionally biased region" description="Low complexity" evidence="5">
    <location>
        <begin position="221"/>
        <end position="230"/>
    </location>
</feature>
<dbReference type="InterPro" id="IPR001738">
    <property type="entry name" value="Rab_escort"/>
</dbReference>
<reference evidence="6 7" key="1">
    <citation type="submission" date="2024-01" db="EMBL/GenBank/DDBJ databases">
        <title>The genome of the rayed Mediterranean limpet Patella caerulea (Linnaeus, 1758).</title>
        <authorList>
            <person name="Anh-Thu Weber A."/>
            <person name="Halstead-Nussloch G."/>
        </authorList>
    </citation>
    <scope>NUCLEOTIDE SEQUENCE [LARGE SCALE GENOMIC DNA]</scope>
    <source>
        <strain evidence="6">AATW-2023a</strain>
        <tissue evidence="6">Whole specimen</tissue>
    </source>
</reference>
<dbReference type="GO" id="GO:0007264">
    <property type="term" value="P:small GTPase-mediated signal transduction"/>
    <property type="evidence" value="ECO:0007669"/>
    <property type="project" value="InterPro"/>
</dbReference>
<feature type="compositionally biased region" description="Polar residues" evidence="5">
    <location>
        <begin position="211"/>
        <end position="220"/>
    </location>
</feature>
<proteinExistence type="inferred from homology"/>
<dbReference type="PANTHER" id="PTHR11787:SF4">
    <property type="entry name" value="CHM, RAB ESCORT PROTEIN 1"/>
    <property type="match status" value="1"/>
</dbReference>
<evidence type="ECO:0000313" key="6">
    <source>
        <dbReference type="EMBL" id="KAK6172220.1"/>
    </source>
</evidence>
<dbReference type="PANTHER" id="PTHR11787">
    <property type="entry name" value="RAB GDP-DISSOCIATION INHIBITOR"/>
    <property type="match status" value="1"/>
</dbReference>
<dbReference type="PIRSF" id="PIRSF016550">
    <property type="entry name" value="Rab_ger_ger_transf_A_euk"/>
    <property type="match status" value="1"/>
</dbReference>
<dbReference type="FunFam" id="1.10.405.10:FF:000003">
    <property type="entry name" value="Rab proteins geranylgeranyltransferase component A"/>
    <property type="match status" value="1"/>
</dbReference>
<dbReference type="GO" id="GO:0005096">
    <property type="term" value="F:GTPase activator activity"/>
    <property type="evidence" value="ECO:0007669"/>
    <property type="project" value="UniProtKB-KW"/>
</dbReference>
<dbReference type="Gene3D" id="3.30.519.10">
    <property type="entry name" value="Guanine Nucleotide Dissociation Inhibitor, domain 2"/>
    <property type="match status" value="1"/>
</dbReference>
<dbReference type="Gene3D" id="1.10.405.10">
    <property type="entry name" value="Guanine Nucleotide Dissociation Inhibitor, domain 1"/>
    <property type="match status" value="1"/>
</dbReference>
<feature type="region of interest" description="Disordered" evidence="5">
    <location>
        <begin position="649"/>
        <end position="713"/>
    </location>
</feature>
<dbReference type="PRINTS" id="PR00891">
    <property type="entry name" value="RABGDIREP"/>
</dbReference>
<name>A0AAN8JBX5_PATCE</name>
<evidence type="ECO:0000313" key="7">
    <source>
        <dbReference type="Proteomes" id="UP001347796"/>
    </source>
</evidence>
<accession>A0AAN8JBX5</accession>